<dbReference type="GO" id="GO:0016020">
    <property type="term" value="C:membrane"/>
    <property type="evidence" value="ECO:0007669"/>
    <property type="project" value="UniProtKB-SubCell"/>
</dbReference>
<keyword evidence="7" id="KW-0520">NAD</keyword>
<comment type="subcellular location">
    <subcellularLocation>
        <location evidence="1">Membrane</location>
        <topology evidence="1">Multi-pass membrane protein</topology>
    </subcellularLocation>
</comment>
<evidence type="ECO:0000256" key="11">
    <source>
        <dbReference type="SAM" id="Phobius"/>
    </source>
</evidence>
<evidence type="ECO:0000256" key="3">
    <source>
        <dbReference type="ARBA" id="ARBA00016612"/>
    </source>
</evidence>
<gene>
    <name evidence="12" type="primary">ND4L</name>
</gene>
<feature type="transmembrane region" description="Helical" evidence="11">
    <location>
        <begin position="6"/>
        <end position="27"/>
    </location>
</feature>
<evidence type="ECO:0000313" key="12">
    <source>
        <dbReference type="EMBL" id="ASM82653.1"/>
    </source>
</evidence>
<dbReference type="AlphaFoldDB" id="A0A678PAH4"/>
<feature type="transmembrane region" description="Helical" evidence="11">
    <location>
        <begin position="63"/>
        <end position="88"/>
    </location>
</feature>
<feature type="transmembrane region" description="Helical" evidence="11">
    <location>
        <begin position="34"/>
        <end position="57"/>
    </location>
</feature>
<keyword evidence="12" id="KW-0496">Mitochondrion</keyword>
<evidence type="ECO:0000256" key="1">
    <source>
        <dbReference type="ARBA" id="ARBA00004141"/>
    </source>
</evidence>
<comment type="similarity">
    <text evidence="2">Belongs to the complex I subunit 4L family.</text>
</comment>
<dbReference type="EMBL" id="KX091853">
    <property type="protein sequence ID" value="ASM82653.1"/>
    <property type="molecule type" value="Genomic_DNA"/>
</dbReference>
<name>A0A678PAH4_9NEOP</name>
<keyword evidence="4 11" id="KW-0812">Transmembrane</keyword>
<accession>A0A678PAH4</accession>
<sequence>MFTQLWGGVGWMGWWGVSLMMMGVVLVASRRKHLLATLLSLELTVLGAFLLLGWGLMLIWSNYVFGLVFLTLAVCEGSLGLAVAVVMVRAHGNDYFQGISIL</sequence>
<evidence type="ECO:0000256" key="8">
    <source>
        <dbReference type="ARBA" id="ARBA00023136"/>
    </source>
</evidence>
<evidence type="ECO:0000256" key="6">
    <source>
        <dbReference type="ARBA" id="ARBA00022989"/>
    </source>
</evidence>
<dbReference type="Gene3D" id="1.10.287.3510">
    <property type="match status" value="1"/>
</dbReference>
<dbReference type="Pfam" id="PF00420">
    <property type="entry name" value="Oxidored_q2"/>
    <property type="match status" value="1"/>
</dbReference>
<reference evidence="12" key="1">
    <citation type="submission" date="2016-04" db="EMBL/GenBank/DDBJ databases">
        <title>The partial mitochondrial genomes of Eudohrnia metallica.</title>
        <authorList>
            <person name="Song F."/>
            <person name="Liu Y.Q."/>
            <person name="Jiang P."/>
            <person name="Li H."/>
            <person name="Cai W.Z."/>
        </authorList>
    </citation>
    <scope>NUCLEOTIDE SEQUENCE</scope>
</reference>
<organism evidence="12">
    <name type="scientific">Eudohrnia metallica</name>
    <dbReference type="NCBI Taxonomy" id="2021301"/>
    <lineage>
        <taxon>Eukaryota</taxon>
        <taxon>Metazoa</taxon>
        <taxon>Ecdysozoa</taxon>
        <taxon>Arthropoda</taxon>
        <taxon>Hexapoda</taxon>
        <taxon>Insecta</taxon>
        <taxon>Pterygota</taxon>
        <taxon>Neoptera</taxon>
        <taxon>Polyneoptera</taxon>
        <taxon>Dermaptera</taxon>
        <taxon>Neodermaptera</taxon>
        <taxon>Epidermaptera</taxon>
        <taxon>Forficuloidea</taxon>
        <taxon>Forficulidae</taxon>
        <taxon>Eudohrnia</taxon>
    </lineage>
</organism>
<keyword evidence="6 11" id="KW-1133">Transmembrane helix</keyword>
<geneLocation type="mitochondrion" evidence="12"/>
<keyword evidence="8 11" id="KW-0472">Membrane</keyword>
<evidence type="ECO:0000256" key="10">
    <source>
        <dbReference type="ARBA" id="ARBA00049551"/>
    </source>
</evidence>
<evidence type="ECO:0000256" key="4">
    <source>
        <dbReference type="ARBA" id="ARBA00022692"/>
    </source>
</evidence>
<evidence type="ECO:0000256" key="2">
    <source>
        <dbReference type="ARBA" id="ARBA00010519"/>
    </source>
</evidence>
<keyword evidence="5" id="KW-1278">Translocase</keyword>
<comment type="catalytic activity">
    <reaction evidence="10">
        <text>a ubiquinone + NADH + 5 H(+)(in) = a ubiquinol + NAD(+) + 4 H(+)(out)</text>
        <dbReference type="Rhea" id="RHEA:29091"/>
        <dbReference type="Rhea" id="RHEA-COMP:9565"/>
        <dbReference type="Rhea" id="RHEA-COMP:9566"/>
        <dbReference type="ChEBI" id="CHEBI:15378"/>
        <dbReference type="ChEBI" id="CHEBI:16389"/>
        <dbReference type="ChEBI" id="CHEBI:17976"/>
        <dbReference type="ChEBI" id="CHEBI:57540"/>
        <dbReference type="ChEBI" id="CHEBI:57945"/>
        <dbReference type="EC" id="7.1.1.2"/>
    </reaction>
</comment>
<evidence type="ECO:0000256" key="7">
    <source>
        <dbReference type="ARBA" id="ARBA00023027"/>
    </source>
</evidence>
<dbReference type="InterPro" id="IPR039428">
    <property type="entry name" value="NUOK/Mnh_C1-like"/>
</dbReference>
<dbReference type="GO" id="GO:0008137">
    <property type="term" value="F:NADH dehydrogenase (ubiquinone) activity"/>
    <property type="evidence" value="ECO:0007669"/>
    <property type="project" value="UniProtKB-EC"/>
</dbReference>
<protein>
    <recommendedName>
        <fullName evidence="3">NADH-ubiquinone oxidoreductase chain 4L</fullName>
    </recommendedName>
    <alternativeName>
        <fullName evidence="9">NADH dehydrogenase subunit 4L</fullName>
    </alternativeName>
</protein>
<evidence type="ECO:0000256" key="9">
    <source>
        <dbReference type="ARBA" id="ARBA00031586"/>
    </source>
</evidence>
<proteinExistence type="inferred from homology"/>
<evidence type="ECO:0000256" key="5">
    <source>
        <dbReference type="ARBA" id="ARBA00022967"/>
    </source>
</evidence>